<sequence length="178" mass="19549">MFIQKRLLAVLGALSACATSPALHAAPVEDKPSFPTIAYWDNWTDSQGVTHLTKCRLSTFHEGTITPTADKVMFSTAHVGQASEQIRVQPPHWKGGWNRSRHVEWVVPLWGTYFVQAMDGTSVELNAGDILLSEDLNASPDKDGHTGHLSGNVGDAPVALQITRFEQATPRTESCKWQ</sequence>
<keyword evidence="3" id="KW-1185">Reference proteome</keyword>
<dbReference type="Proteomes" id="UP000004949">
    <property type="component" value="Unassembled WGS sequence"/>
</dbReference>
<dbReference type="RefSeq" id="WP_008852881.1">
    <property type="nucleotide sequence ID" value="NZ_AGQV01000014.1"/>
</dbReference>
<evidence type="ECO:0000313" key="3">
    <source>
        <dbReference type="Proteomes" id="UP000004949"/>
    </source>
</evidence>
<proteinExistence type="predicted"/>
<dbReference type="PATRIC" id="fig|1088869.3.peg.2733"/>
<gene>
    <name evidence="2" type="ORF">GMO_27400</name>
</gene>
<keyword evidence="1" id="KW-0732">Signal</keyword>
<reference evidence="2 3" key="1">
    <citation type="submission" date="2011-10" db="EMBL/GenBank/DDBJ databases">
        <title>Genome sequence of Gluconobacter morbifer G707, isolated from Drosophila gut.</title>
        <authorList>
            <person name="Lee W.-J."/>
            <person name="Kim E.-K."/>
        </authorList>
    </citation>
    <scope>NUCLEOTIDE SEQUENCE [LARGE SCALE GENOMIC DNA]</scope>
    <source>
        <strain evidence="2 3">G707</strain>
    </source>
</reference>
<dbReference type="AlphaFoldDB" id="G6XMM2"/>
<organism evidence="2 3">
    <name type="scientific">Gluconobacter morbifer G707</name>
    <dbReference type="NCBI Taxonomy" id="1088869"/>
    <lineage>
        <taxon>Bacteria</taxon>
        <taxon>Pseudomonadati</taxon>
        <taxon>Pseudomonadota</taxon>
        <taxon>Alphaproteobacteria</taxon>
        <taxon>Acetobacterales</taxon>
        <taxon>Acetobacteraceae</taxon>
        <taxon>Gluconobacter</taxon>
    </lineage>
</organism>
<evidence type="ECO:0000313" key="2">
    <source>
        <dbReference type="EMBL" id="EHH66975.1"/>
    </source>
</evidence>
<dbReference type="EMBL" id="AGQV01000014">
    <property type="protein sequence ID" value="EHH66975.1"/>
    <property type="molecule type" value="Genomic_DNA"/>
</dbReference>
<name>G6XMM2_9PROT</name>
<accession>G6XMM2</accession>
<feature type="chain" id="PRO_5003489660" description="Cupin 2 conserved barrel domain-containing protein" evidence="1">
    <location>
        <begin position="26"/>
        <end position="178"/>
    </location>
</feature>
<evidence type="ECO:0008006" key="4">
    <source>
        <dbReference type="Google" id="ProtNLM"/>
    </source>
</evidence>
<dbReference type="STRING" id="1088869.GMO_27400"/>
<dbReference type="eggNOG" id="COG1917">
    <property type="taxonomic scope" value="Bacteria"/>
</dbReference>
<comment type="caution">
    <text evidence="2">The sequence shown here is derived from an EMBL/GenBank/DDBJ whole genome shotgun (WGS) entry which is preliminary data.</text>
</comment>
<dbReference type="OrthoDB" id="4205621at2"/>
<dbReference type="PROSITE" id="PS51257">
    <property type="entry name" value="PROKAR_LIPOPROTEIN"/>
    <property type="match status" value="1"/>
</dbReference>
<evidence type="ECO:0000256" key="1">
    <source>
        <dbReference type="SAM" id="SignalP"/>
    </source>
</evidence>
<protein>
    <recommendedName>
        <fullName evidence="4">Cupin 2 conserved barrel domain-containing protein</fullName>
    </recommendedName>
</protein>
<feature type="signal peptide" evidence="1">
    <location>
        <begin position="1"/>
        <end position="25"/>
    </location>
</feature>